<feature type="chain" id="PRO_5036220759" description="ZP domain-containing protein" evidence="2">
    <location>
        <begin position="17"/>
        <end position="445"/>
    </location>
</feature>
<dbReference type="AlphaFoldDB" id="A0A811JT56"/>
<evidence type="ECO:0000256" key="2">
    <source>
        <dbReference type="SAM" id="SignalP"/>
    </source>
</evidence>
<keyword evidence="2" id="KW-0732">Signal</keyword>
<dbReference type="Proteomes" id="UP000614601">
    <property type="component" value="Unassembled WGS sequence"/>
</dbReference>
<feature type="region of interest" description="Disordered" evidence="1">
    <location>
        <begin position="388"/>
        <end position="445"/>
    </location>
</feature>
<reference evidence="3" key="1">
    <citation type="submission" date="2020-09" db="EMBL/GenBank/DDBJ databases">
        <authorList>
            <person name="Kikuchi T."/>
        </authorList>
    </citation>
    <scope>NUCLEOTIDE SEQUENCE</scope>
    <source>
        <strain evidence="3">SH1</strain>
    </source>
</reference>
<sequence>MKPFIGLCFLVGTVTASLFCPYTVYPSNQNEMVTATIQAKQMTENSLYYRITDNESDPSYKRLSPHFKLMTVRDNNECPFRGCMVELSPAEPKNHQTRLYQTSVIGKMIPPGFFSMDVSQRLYCVLTEGDCGATVPLYRHYKVTPQGIFHAYTVDPSDVIEGYIKESTPLCYVWARNKATVAHDKPTVIPSLEKIIPKIRFVSHEKEFDANSQEDNTLLDIDELCAHDNRKSSDSSMKELLEFYNNKEGADKDHLYTVKRKVNGYKKQKVLGKIVTDVKKSGCKCLVQLAEMKFQAAGGLPGLDHKLAREQIEPPTLNQYFLTGERYYCAPQQGECGATVPLRKWYNFGEADSIITADSEVAPAMTGPFPGDVLCWIWPQEYRQDSTEYEVEEEGLQPVKVPQKKQKKVESESESEESEIQGSGSGEETSSEESSDKSVLHFESE</sequence>
<protein>
    <recommendedName>
        <fullName evidence="5">ZP domain-containing protein</fullName>
    </recommendedName>
</protein>
<dbReference type="EMBL" id="CAJFDH010000001">
    <property type="protein sequence ID" value="CAD5206341.1"/>
    <property type="molecule type" value="Genomic_DNA"/>
</dbReference>
<feature type="compositionally biased region" description="Basic and acidic residues" evidence="1">
    <location>
        <begin position="434"/>
        <end position="445"/>
    </location>
</feature>
<evidence type="ECO:0000313" key="4">
    <source>
        <dbReference type="Proteomes" id="UP000614601"/>
    </source>
</evidence>
<keyword evidence="4" id="KW-1185">Reference proteome</keyword>
<proteinExistence type="predicted"/>
<evidence type="ECO:0000313" key="3">
    <source>
        <dbReference type="EMBL" id="CAD5206341.1"/>
    </source>
</evidence>
<evidence type="ECO:0000256" key="1">
    <source>
        <dbReference type="SAM" id="MobiDB-lite"/>
    </source>
</evidence>
<dbReference type="EMBL" id="CAJFCW020000001">
    <property type="protein sequence ID" value="CAG9081384.1"/>
    <property type="molecule type" value="Genomic_DNA"/>
</dbReference>
<organism evidence="3 4">
    <name type="scientific">Bursaphelenchus okinawaensis</name>
    <dbReference type="NCBI Taxonomy" id="465554"/>
    <lineage>
        <taxon>Eukaryota</taxon>
        <taxon>Metazoa</taxon>
        <taxon>Ecdysozoa</taxon>
        <taxon>Nematoda</taxon>
        <taxon>Chromadorea</taxon>
        <taxon>Rhabditida</taxon>
        <taxon>Tylenchina</taxon>
        <taxon>Tylenchomorpha</taxon>
        <taxon>Aphelenchoidea</taxon>
        <taxon>Aphelenchoididae</taxon>
        <taxon>Bursaphelenchus</taxon>
    </lineage>
</organism>
<gene>
    <name evidence="3" type="ORF">BOKJ2_LOCUS1025</name>
</gene>
<dbReference type="OrthoDB" id="5866184at2759"/>
<comment type="caution">
    <text evidence="3">The sequence shown here is derived from an EMBL/GenBank/DDBJ whole genome shotgun (WGS) entry which is preliminary data.</text>
</comment>
<evidence type="ECO:0008006" key="5">
    <source>
        <dbReference type="Google" id="ProtNLM"/>
    </source>
</evidence>
<accession>A0A811JT56</accession>
<name>A0A811JT56_9BILA</name>
<dbReference type="Proteomes" id="UP000783686">
    <property type="component" value="Unassembled WGS sequence"/>
</dbReference>
<feature type="signal peptide" evidence="2">
    <location>
        <begin position="1"/>
        <end position="16"/>
    </location>
</feature>